<protein>
    <submittedName>
        <fullName evidence="10">Methyl-accepting chemotaxis protein</fullName>
    </submittedName>
</protein>
<keyword evidence="2" id="KW-1003">Cell membrane</keyword>
<dbReference type="Gene3D" id="6.10.340.10">
    <property type="match status" value="1"/>
</dbReference>
<keyword evidence="7" id="KW-1133">Transmembrane helix</keyword>
<evidence type="ECO:0000256" key="7">
    <source>
        <dbReference type="SAM" id="Phobius"/>
    </source>
</evidence>
<feature type="domain" description="HAMP" evidence="9">
    <location>
        <begin position="297"/>
        <end position="355"/>
    </location>
</feature>
<name>A0ABW5A169_9BACL</name>
<keyword evidence="4 6" id="KW-0807">Transducer</keyword>
<dbReference type="SMART" id="SM00283">
    <property type="entry name" value="MA"/>
    <property type="match status" value="1"/>
</dbReference>
<dbReference type="PROSITE" id="PS50885">
    <property type="entry name" value="HAMP"/>
    <property type="match status" value="1"/>
</dbReference>
<dbReference type="RefSeq" id="WP_386048462.1">
    <property type="nucleotide sequence ID" value="NZ_JBHUIO010000011.1"/>
</dbReference>
<evidence type="ECO:0000256" key="1">
    <source>
        <dbReference type="ARBA" id="ARBA00004236"/>
    </source>
</evidence>
<keyword evidence="11" id="KW-1185">Reference proteome</keyword>
<dbReference type="Pfam" id="PF00015">
    <property type="entry name" value="MCPsignal"/>
    <property type="match status" value="1"/>
</dbReference>
<comment type="caution">
    <text evidence="10">The sequence shown here is derived from an EMBL/GenBank/DDBJ whole genome shotgun (WGS) entry which is preliminary data.</text>
</comment>
<feature type="transmembrane region" description="Helical" evidence="7">
    <location>
        <begin position="273"/>
        <end position="296"/>
    </location>
</feature>
<proteinExistence type="inferred from homology"/>
<dbReference type="CDD" id="cd06225">
    <property type="entry name" value="HAMP"/>
    <property type="match status" value="1"/>
</dbReference>
<gene>
    <name evidence="10" type="ORF">ACFSOY_16430</name>
</gene>
<evidence type="ECO:0000259" key="8">
    <source>
        <dbReference type="PROSITE" id="PS50111"/>
    </source>
</evidence>
<evidence type="ECO:0000256" key="5">
    <source>
        <dbReference type="ARBA" id="ARBA00029447"/>
    </source>
</evidence>
<sequence>MGSSITTKILLTIFILLFVPLSAAGLWFYQDLQSSLNDIESERGASNLQAAHQMFDYVGEQLASSVKNNAFWAEHHKAIAERNRAFLEESVLSVLDVVGTLSSVYITDLEGDLIIKREHQPFFLDAQLPKMVEQMGKEMGMIGLIRTERGLQMVSLSKITNEEGTAPTNGVLIFTRSVNENFLETVRGVNRTDITVFDGENVVSTNKEFDVSRAPLLASEVRATEQPQITSTASKSGQHTESADKLVDIFGEPIGFLASETVSATGAQVRANLLLVGSVAIGLLVVIGALLSWLFYQNLSRPLRRISGEMARVAAGDLTQSDDKRSSLKSDRKDEIGEITRAFTAMTEGLRKLVAGVHEGSDRIAENSREFAASTEEARSSLQLIAASAEDIRSLVDRSFTQVEEAAAQLHTLSERAQTISHHAQTTVLAAGQMKEAAGKGHQEVDRSIGTMGIIRSSAQESERKVLALQSVAEEIVIMVEQIKAISKQTGMLALNASIEAARAGENGRGFVIVASEVGKLSDQTRITTEEIERLVERIKQSVVDVCDTTGHLHLRLEEGVDAVHATRAAFAEILHRIDEVENKVVDIGQGASEQEAITGVGAEAVFSVKEMASEIVASVEETTAATEEMVAMVHTIAENSNGLAELAEELQNDADKFKR</sequence>
<evidence type="ECO:0000256" key="6">
    <source>
        <dbReference type="PROSITE-ProRule" id="PRU00284"/>
    </source>
</evidence>
<evidence type="ECO:0000256" key="2">
    <source>
        <dbReference type="ARBA" id="ARBA00022475"/>
    </source>
</evidence>
<accession>A0ABW5A169</accession>
<dbReference type="PROSITE" id="PS50111">
    <property type="entry name" value="CHEMOTAXIS_TRANSDUC_2"/>
    <property type="match status" value="1"/>
</dbReference>
<comment type="similarity">
    <text evidence="5">Belongs to the methyl-accepting chemotaxis (MCP) protein family.</text>
</comment>
<dbReference type="InterPro" id="IPR003660">
    <property type="entry name" value="HAMP_dom"/>
</dbReference>
<evidence type="ECO:0000313" key="10">
    <source>
        <dbReference type="EMBL" id="MFD2171549.1"/>
    </source>
</evidence>
<feature type="domain" description="Methyl-accepting transducer" evidence="8">
    <location>
        <begin position="374"/>
        <end position="631"/>
    </location>
</feature>
<dbReference type="SMART" id="SM00304">
    <property type="entry name" value="HAMP"/>
    <property type="match status" value="2"/>
</dbReference>
<comment type="subcellular location">
    <subcellularLocation>
        <location evidence="1">Cell membrane</location>
    </subcellularLocation>
</comment>
<evidence type="ECO:0000313" key="11">
    <source>
        <dbReference type="Proteomes" id="UP001597343"/>
    </source>
</evidence>
<dbReference type="EMBL" id="JBHUIO010000011">
    <property type="protein sequence ID" value="MFD2171549.1"/>
    <property type="molecule type" value="Genomic_DNA"/>
</dbReference>
<dbReference type="Gene3D" id="1.10.287.950">
    <property type="entry name" value="Methyl-accepting chemotaxis protein"/>
    <property type="match status" value="1"/>
</dbReference>
<dbReference type="PANTHER" id="PTHR32089">
    <property type="entry name" value="METHYL-ACCEPTING CHEMOTAXIS PROTEIN MCPB"/>
    <property type="match status" value="1"/>
</dbReference>
<dbReference type="Pfam" id="PF05228">
    <property type="entry name" value="CHASE4"/>
    <property type="match status" value="1"/>
</dbReference>
<evidence type="ECO:0000256" key="3">
    <source>
        <dbReference type="ARBA" id="ARBA00023136"/>
    </source>
</evidence>
<dbReference type="InterPro" id="IPR004089">
    <property type="entry name" value="MCPsignal_dom"/>
</dbReference>
<reference evidence="11" key="1">
    <citation type="journal article" date="2019" name="Int. J. Syst. Evol. Microbiol.">
        <title>The Global Catalogue of Microorganisms (GCM) 10K type strain sequencing project: providing services to taxonomists for standard genome sequencing and annotation.</title>
        <authorList>
            <consortium name="The Broad Institute Genomics Platform"/>
            <consortium name="The Broad Institute Genome Sequencing Center for Infectious Disease"/>
            <person name="Wu L."/>
            <person name="Ma J."/>
        </authorList>
    </citation>
    <scope>NUCLEOTIDE SEQUENCE [LARGE SCALE GENOMIC DNA]</scope>
    <source>
        <strain evidence="11">CGMCC 1.13574</strain>
    </source>
</reference>
<evidence type="ECO:0000259" key="9">
    <source>
        <dbReference type="PROSITE" id="PS50885"/>
    </source>
</evidence>
<organism evidence="10 11">
    <name type="scientific">Tumebacillus lipolyticus</name>
    <dbReference type="NCBI Taxonomy" id="1280370"/>
    <lineage>
        <taxon>Bacteria</taxon>
        <taxon>Bacillati</taxon>
        <taxon>Bacillota</taxon>
        <taxon>Bacilli</taxon>
        <taxon>Bacillales</taxon>
        <taxon>Alicyclobacillaceae</taxon>
        <taxon>Tumebacillus</taxon>
    </lineage>
</organism>
<dbReference type="Proteomes" id="UP001597343">
    <property type="component" value="Unassembled WGS sequence"/>
</dbReference>
<evidence type="ECO:0000256" key="4">
    <source>
        <dbReference type="ARBA" id="ARBA00023224"/>
    </source>
</evidence>
<dbReference type="Pfam" id="PF00672">
    <property type="entry name" value="HAMP"/>
    <property type="match status" value="1"/>
</dbReference>
<dbReference type="PANTHER" id="PTHR32089:SF112">
    <property type="entry name" value="LYSOZYME-LIKE PROTEIN-RELATED"/>
    <property type="match status" value="1"/>
</dbReference>
<keyword evidence="3 7" id="KW-0472">Membrane</keyword>
<dbReference type="SUPFAM" id="SSF58104">
    <property type="entry name" value="Methyl-accepting chemotaxis protein (MCP) signaling domain"/>
    <property type="match status" value="1"/>
</dbReference>
<keyword evidence="7" id="KW-0812">Transmembrane</keyword>
<dbReference type="InterPro" id="IPR007892">
    <property type="entry name" value="CHASE4"/>
</dbReference>